<dbReference type="RefSeq" id="WP_182540045.1">
    <property type="nucleotide sequence ID" value="NZ_JACJIP010000051.1"/>
</dbReference>
<protein>
    <submittedName>
        <fullName evidence="1">Uncharacterized protein</fullName>
    </submittedName>
</protein>
<dbReference type="Proteomes" id="UP000567067">
    <property type="component" value="Unassembled WGS sequence"/>
</dbReference>
<sequence length="165" mass="19061">MILYLTRKDRVNLLDFLEMEQELPVKKLIGNFSLLSFVIKDMRHFAHIRYVVLDREAITESDEELIQTLQSYKTIYDIRVVIIAEGLPAGSSLLLKLIQIGVVNVVTATEIGEIRNELRECFSEEGMQRLKPDYPPTIAEEKPIHIHHDIYIMRKTSNINLTAPI</sequence>
<accession>A0A7W3SYA2</accession>
<proteinExistence type="predicted"/>
<dbReference type="EMBL" id="JACJIP010000051">
    <property type="protein sequence ID" value="MBA9088455.1"/>
    <property type="molecule type" value="Genomic_DNA"/>
</dbReference>
<organism evidence="1 2">
    <name type="scientific">Fontibacillus solani</name>
    <dbReference type="NCBI Taxonomy" id="1572857"/>
    <lineage>
        <taxon>Bacteria</taxon>
        <taxon>Bacillati</taxon>
        <taxon>Bacillota</taxon>
        <taxon>Bacilli</taxon>
        <taxon>Bacillales</taxon>
        <taxon>Paenibacillaceae</taxon>
        <taxon>Fontibacillus</taxon>
    </lineage>
</organism>
<evidence type="ECO:0000313" key="2">
    <source>
        <dbReference type="Proteomes" id="UP000567067"/>
    </source>
</evidence>
<gene>
    <name evidence="1" type="ORF">FHR92_004954</name>
</gene>
<name>A0A7W3SYA2_9BACL</name>
<comment type="caution">
    <text evidence="1">The sequence shown here is derived from an EMBL/GenBank/DDBJ whole genome shotgun (WGS) entry which is preliminary data.</text>
</comment>
<dbReference type="AlphaFoldDB" id="A0A7W3SYA2"/>
<reference evidence="1 2" key="1">
    <citation type="submission" date="2020-08" db="EMBL/GenBank/DDBJ databases">
        <title>Genomic Encyclopedia of Type Strains, Phase III (KMG-III): the genomes of soil and plant-associated and newly described type strains.</title>
        <authorList>
            <person name="Whitman W."/>
        </authorList>
    </citation>
    <scope>NUCLEOTIDE SEQUENCE [LARGE SCALE GENOMIC DNA]</scope>
    <source>
        <strain evidence="1 2">CECT 8693</strain>
    </source>
</reference>
<keyword evidence="2" id="KW-1185">Reference proteome</keyword>
<evidence type="ECO:0000313" key="1">
    <source>
        <dbReference type="EMBL" id="MBA9088455.1"/>
    </source>
</evidence>